<sequence length="304" mass="34891">MESIHTIEHTINVTAPCLYVSNLEENVMNDLEETFVGKCYGGFYIIKINEINNISNCRSISSNVNGISVINVCFDALTMTYTEDDIIPSVKICISQSQIMGKTDRSLITFIASPNNNILEKNQIIPVRVGYRIHYKSFCKRINILGSILLPQTSATVYKLEGSLGKGDIYDNYIKLIKEQESDLKSKESKFFIDLLNTYKNKSANKDSINIIDLIEKSKKDNVDITGYWHKDLTQPSDSYLYIKQKNPPDENESIHITTKEAFKNMLHKAYAMRKGIIEMGKTYTPEMLEQSENVWTMMRRYKL</sequence>
<accession>A0A6C0LIX6</accession>
<dbReference type="AlphaFoldDB" id="A0A6C0LIX6"/>
<proteinExistence type="predicted"/>
<dbReference type="EMBL" id="MN740509">
    <property type="protein sequence ID" value="QHU30493.1"/>
    <property type="molecule type" value="Genomic_DNA"/>
</dbReference>
<organism evidence="1">
    <name type="scientific">viral metagenome</name>
    <dbReference type="NCBI Taxonomy" id="1070528"/>
    <lineage>
        <taxon>unclassified sequences</taxon>
        <taxon>metagenomes</taxon>
        <taxon>organismal metagenomes</taxon>
    </lineage>
</organism>
<protein>
    <submittedName>
        <fullName evidence="1">Uncharacterized protein</fullName>
    </submittedName>
</protein>
<name>A0A6C0LIX6_9ZZZZ</name>
<reference evidence="1" key="1">
    <citation type="journal article" date="2020" name="Nature">
        <title>Giant virus diversity and host interactions through global metagenomics.</title>
        <authorList>
            <person name="Schulz F."/>
            <person name="Roux S."/>
            <person name="Paez-Espino D."/>
            <person name="Jungbluth S."/>
            <person name="Walsh D.A."/>
            <person name="Denef V.J."/>
            <person name="McMahon K.D."/>
            <person name="Konstantinidis K.T."/>
            <person name="Eloe-Fadrosh E.A."/>
            <person name="Kyrpides N.C."/>
            <person name="Woyke T."/>
        </authorList>
    </citation>
    <scope>NUCLEOTIDE SEQUENCE</scope>
    <source>
        <strain evidence="1">GVMAG-M-3300027833-19</strain>
    </source>
</reference>
<evidence type="ECO:0000313" key="1">
    <source>
        <dbReference type="EMBL" id="QHU30493.1"/>
    </source>
</evidence>